<keyword evidence="3" id="KW-0520">NAD</keyword>
<dbReference type="EMBL" id="ACLA01000033">
    <property type="protein sequence ID" value="EEQ47608.1"/>
    <property type="molecule type" value="Genomic_DNA"/>
</dbReference>
<dbReference type="PROSITE" id="PS00065">
    <property type="entry name" value="D_2_HYDROXYACID_DH_1"/>
    <property type="match status" value="1"/>
</dbReference>
<evidence type="ECO:0000256" key="3">
    <source>
        <dbReference type="ARBA" id="ARBA00023027"/>
    </source>
</evidence>
<accession>C4V610</accession>
<dbReference type="OrthoDB" id="9805416at2"/>
<dbReference type="Gene3D" id="3.40.50.720">
    <property type="entry name" value="NAD(P)-binding Rossmann-like Domain"/>
    <property type="match status" value="2"/>
</dbReference>
<dbReference type="EC" id="1.1.1.290" evidence="5"/>
<comment type="similarity">
    <text evidence="1">Belongs to the D-isomer specific 2-hydroxyacid dehydrogenase family.</text>
</comment>
<reference evidence="5 6" key="1">
    <citation type="submission" date="2009-04" db="EMBL/GenBank/DDBJ databases">
        <authorList>
            <person name="Qin X."/>
            <person name="Bachman B."/>
            <person name="Battles P."/>
            <person name="Bell A."/>
            <person name="Bess C."/>
            <person name="Bickham C."/>
            <person name="Chaboub L."/>
            <person name="Chen D."/>
            <person name="Coyle M."/>
            <person name="Deiros D.R."/>
            <person name="Dinh H."/>
            <person name="Forbes L."/>
            <person name="Fowler G."/>
            <person name="Francisco L."/>
            <person name="Fu Q."/>
            <person name="Gubbala S."/>
            <person name="Hale W."/>
            <person name="Han Y."/>
            <person name="Hemphill L."/>
            <person name="Highlander S.K."/>
            <person name="Hirani K."/>
            <person name="Hogues M."/>
            <person name="Jackson L."/>
            <person name="Jakkamsetti A."/>
            <person name="Javaid M."/>
            <person name="Jiang H."/>
            <person name="Korchina V."/>
            <person name="Kovar C."/>
            <person name="Lara F."/>
            <person name="Lee S."/>
            <person name="Mata R."/>
            <person name="Mathew T."/>
            <person name="Moen C."/>
            <person name="Morales K."/>
            <person name="Munidasa M."/>
            <person name="Nazareth L."/>
            <person name="Ngo R."/>
            <person name="Nguyen L."/>
            <person name="Okwuonu G."/>
            <person name="Ongeri F."/>
            <person name="Patil S."/>
            <person name="Petrosino J."/>
            <person name="Pham C."/>
            <person name="Pham P."/>
            <person name="Pu L.-L."/>
            <person name="Puazo M."/>
            <person name="Raj R."/>
            <person name="Reid J."/>
            <person name="Rouhana J."/>
            <person name="Saada N."/>
            <person name="Shang Y."/>
            <person name="Simmons D."/>
            <person name="Thornton R."/>
            <person name="Warren J."/>
            <person name="Weissenberger G."/>
            <person name="Zhang J."/>
            <person name="Zhang L."/>
            <person name="Zhou C."/>
            <person name="Zhu D."/>
            <person name="Muzny D."/>
            <person name="Worley K."/>
            <person name="Gibbs R."/>
        </authorList>
    </citation>
    <scope>NUCLEOTIDE SEQUENCE [LARGE SCALE GENOMIC DNA]</scope>
    <source>
        <strain evidence="5 6">ATCC 43531</strain>
    </source>
</reference>
<dbReference type="GO" id="GO:0051287">
    <property type="term" value="F:NAD binding"/>
    <property type="evidence" value="ECO:0007669"/>
    <property type="project" value="InterPro"/>
</dbReference>
<feature type="domain" description="D-isomer specific 2-hydroxyacid dehydrogenase NAD-binding" evidence="4">
    <location>
        <begin position="133"/>
        <end position="308"/>
    </location>
</feature>
<keyword evidence="2 5" id="KW-0560">Oxidoreductase</keyword>
<dbReference type="InterPro" id="IPR036291">
    <property type="entry name" value="NAD(P)-bd_dom_sf"/>
</dbReference>
<dbReference type="InterPro" id="IPR006140">
    <property type="entry name" value="D-isomer_DH_NAD-bd"/>
</dbReference>
<name>C4V610_9FIRM</name>
<evidence type="ECO:0000259" key="4">
    <source>
        <dbReference type="Pfam" id="PF02826"/>
    </source>
</evidence>
<dbReference type="SUPFAM" id="SSF51735">
    <property type="entry name" value="NAD(P)-binding Rossmann-fold domains"/>
    <property type="match status" value="1"/>
</dbReference>
<dbReference type="CDD" id="cd12171">
    <property type="entry name" value="2-Hacid_dh_10"/>
    <property type="match status" value="1"/>
</dbReference>
<dbReference type="SUPFAM" id="SSF52283">
    <property type="entry name" value="Formate/glycerate dehydrogenase catalytic domain-like"/>
    <property type="match status" value="1"/>
</dbReference>
<evidence type="ECO:0000313" key="6">
    <source>
        <dbReference type="Proteomes" id="UP000005309"/>
    </source>
</evidence>
<dbReference type="GO" id="GO:0033711">
    <property type="term" value="F:4-phosphoerythronate dehydrogenase activity"/>
    <property type="evidence" value="ECO:0007669"/>
    <property type="project" value="UniProtKB-EC"/>
</dbReference>
<organism evidence="5 6">
    <name type="scientific">Selenomonas flueggei ATCC 43531</name>
    <dbReference type="NCBI Taxonomy" id="638302"/>
    <lineage>
        <taxon>Bacteria</taxon>
        <taxon>Bacillati</taxon>
        <taxon>Bacillota</taxon>
        <taxon>Negativicutes</taxon>
        <taxon>Selenomonadales</taxon>
        <taxon>Selenomonadaceae</taxon>
        <taxon>Selenomonas</taxon>
    </lineage>
</organism>
<dbReference type="InterPro" id="IPR029752">
    <property type="entry name" value="D-isomer_DH_CS1"/>
</dbReference>
<keyword evidence="6" id="KW-1185">Reference proteome</keyword>
<dbReference type="STRING" id="638302.HMPREF0908_1910"/>
<gene>
    <name evidence="5" type="primary">pdxB</name>
    <name evidence="5" type="ORF">HMPREF0908_1910</name>
</gene>
<dbReference type="HOGENOM" id="CLU_019796_1_3_9"/>
<dbReference type="PANTHER" id="PTHR42789:SF1">
    <property type="entry name" value="D-ISOMER SPECIFIC 2-HYDROXYACID DEHYDROGENASE FAMILY PROTEIN (AFU_ORTHOLOGUE AFUA_6G10090)"/>
    <property type="match status" value="1"/>
</dbReference>
<dbReference type="PANTHER" id="PTHR42789">
    <property type="entry name" value="D-ISOMER SPECIFIC 2-HYDROXYACID DEHYDROGENASE FAMILY PROTEIN (AFU_ORTHOLOGUE AFUA_6G10090)"/>
    <property type="match status" value="1"/>
</dbReference>
<dbReference type="AlphaFoldDB" id="C4V610"/>
<dbReference type="Proteomes" id="UP000005309">
    <property type="component" value="Unassembled WGS sequence"/>
</dbReference>
<evidence type="ECO:0000256" key="2">
    <source>
        <dbReference type="ARBA" id="ARBA00023002"/>
    </source>
</evidence>
<dbReference type="FunFam" id="3.40.50.720:FF:000203">
    <property type="entry name" value="D-3-phosphoglycerate dehydrogenase (SerA)"/>
    <property type="match status" value="1"/>
</dbReference>
<dbReference type="eggNOG" id="COG1052">
    <property type="taxonomic scope" value="Bacteria"/>
</dbReference>
<dbReference type="InterPro" id="IPR050857">
    <property type="entry name" value="D-2-hydroxyacid_DH"/>
</dbReference>
<protein>
    <submittedName>
        <fullName evidence="5">4-phosphoerythronate dehydrogenase</fullName>
        <ecNumber evidence="5">1.1.1.290</ecNumber>
    </submittedName>
</protein>
<sequence length="343" mass="37720">MKLIGIGDLLIPSRYIEEGFSRYRAKGVDVEVVDWPLKDYEELQSINLQVETQGSEVYAVPDALIAKLRDAEILITQFCPITKKVIDACTKLRFIGVLRGGYENVNVPYAMQKGITVYHTPGRNATAVADFTVGMILGECRNIARAHANLKEGRWVRDYANAASVPDLEDKTVGIIGLGQVGQKVAKRLRGFDVRLIGYDPYVDVLPNDVTRVSFDDLLVQADFVTIHGRLTEETKGLMNARAFSLMKPTAYFINTARAGLVDEAALYAALKEKRIQGAALDVFEHEPLTGDDPLVGLDNVTITPHLAGGTVDAFLHSPVLLSREMEGSLSGDLTSRCIVRQK</sequence>
<evidence type="ECO:0000256" key="1">
    <source>
        <dbReference type="ARBA" id="ARBA00005854"/>
    </source>
</evidence>
<dbReference type="RefSeq" id="WP_006691037.1">
    <property type="nucleotide sequence ID" value="NZ_GG694008.1"/>
</dbReference>
<dbReference type="Pfam" id="PF02826">
    <property type="entry name" value="2-Hacid_dh_C"/>
    <property type="match status" value="1"/>
</dbReference>
<evidence type="ECO:0000313" key="5">
    <source>
        <dbReference type="EMBL" id="EEQ47608.1"/>
    </source>
</evidence>
<comment type="caution">
    <text evidence="5">The sequence shown here is derived from an EMBL/GenBank/DDBJ whole genome shotgun (WGS) entry which is preliminary data.</text>
</comment>
<proteinExistence type="inferred from homology"/>